<dbReference type="EMBL" id="UYYG01001150">
    <property type="protein sequence ID" value="VDN54470.1"/>
    <property type="molecule type" value="Genomic_DNA"/>
</dbReference>
<evidence type="ECO:0000313" key="2">
    <source>
        <dbReference type="Proteomes" id="UP000038040"/>
    </source>
</evidence>
<dbReference type="SUPFAM" id="SSF82895">
    <property type="entry name" value="TSP-1 type 1 repeat"/>
    <property type="match status" value="1"/>
</dbReference>
<dbReference type="AlphaFoldDB" id="A0A0N4U0J9"/>
<name>A0A0N4U0J9_DRAME</name>
<keyword evidence="3" id="KW-1185">Reference proteome</keyword>
<proteinExistence type="predicted"/>
<dbReference type="WBParaSite" id="DME_0000008301-mRNA-1">
    <property type="protein sequence ID" value="DME_0000008301-mRNA-1"/>
    <property type="gene ID" value="DME_0000008301"/>
</dbReference>
<sequence>KNRCISLNNFLKNKSNNNKKLFFEFHYKISFFALSDSLYFNWEQWSTWTKCENGERFRSRSCMDRKHVACTGARFQKQICFETESFYRPVFSSDPWAIEREISQIHGYKNVDQRS</sequence>
<dbReference type="InterPro" id="IPR036383">
    <property type="entry name" value="TSP1_rpt_sf"/>
</dbReference>
<reference evidence="1 3" key="2">
    <citation type="submission" date="2018-11" db="EMBL/GenBank/DDBJ databases">
        <authorList>
            <consortium name="Pathogen Informatics"/>
        </authorList>
    </citation>
    <scope>NUCLEOTIDE SEQUENCE [LARGE SCALE GENOMIC DNA]</scope>
</reference>
<reference evidence="4" key="1">
    <citation type="submission" date="2017-02" db="UniProtKB">
        <authorList>
            <consortium name="WormBaseParasite"/>
        </authorList>
    </citation>
    <scope>IDENTIFICATION</scope>
</reference>
<evidence type="ECO:0000313" key="3">
    <source>
        <dbReference type="Proteomes" id="UP000274756"/>
    </source>
</evidence>
<organism evidence="2 4">
    <name type="scientific">Dracunculus medinensis</name>
    <name type="common">Guinea worm</name>
    <dbReference type="NCBI Taxonomy" id="318479"/>
    <lineage>
        <taxon>Eukaryota</taxon>
        <taxon>Metazoa</taxon>
        <taxon>Ecdysozoa</taxon>
        <taxon>Nematoda</taxon>
        <taxon>Chromadorea</taxon>
        <taxon>Rhabditida</taxon>
        <taxon>Spirurina</taxon>
        <taxon>Dracunculoidea</taxon>
        <taxon>Dracunculidae</taxon>
        <taxon>Dracunculus</taxon>
    </lineage>
</organism>
<dbReference type="OrthoDB" id="504708at2759"/>
<evidence type="ECO:0000313" key="4">
    <source>
        <dbReference type="WBParaSite" id="DME_0000008301-mRNA-1"/>
    </source>
</evidence>
<gene>
    <name evidence="1" type="ORF">DME_LOCUS4443</name>
</gene>
<dbReference type="Proteomes" id="UP000038040">
    <property type="component" value="Unplaced"/>
</dbReference>
<dbReference type="Proteomes" id="UP000274756">
    <property type="component" value="Unassembled WGS sequence"/>
</dbReference>
<protein>
    <submittedName>
        <fullName evidence="1 4">Uncharacterized protein</fullName>
    </submittedName>
</protein>
<accession>A0A0N4U0J9</accession>
<evidence type="ECO:0000313" key="1">
    <source>
        <dbReference type="EMBL" id="VDN54470.1"/>
    </source>
</evidence>